<comment type="caution">
    <text evidence="1">The sequence shown here is derived from an EMBL/GenBank/DDBJ whole genome shotgun (WGS) entry which is preliminary data.</text>
</comment>
<dbReference type="RefSeq" id="WP_054746765.1">
    <property type="nucleotide sequence ID" value="NZ_BKAM01000002.1"/>
</dbReference>
<name>A0A512PKG7_9LACO</name>
<evidence type="ECO:0000313" key="1">
    <source>
        <dbReference type="EMBL" id="GEP71685.1"/>
    </source>
</evidence>
<evidence type="ECO:0000313" key="2">
    <source>
        <dbReference type="Proteomes" id="UP000321569"/>
    </source>
</evidence>
<dbReference type="STRING" id="1423795.FD12_GL002271"/>
<protein>
    <recommendedName>
        <fullName evidence="3">DUF2508 family protein</fullName>
    </recommendedName>
</protein>
<dbReference type="InterPro" id="IPR019644">
    <property type="entry name" value="DUF2508"/>
</dbReference>
<dbReference type="Proteomes" id="UP000321569">
    <property type="component" value="Unassembled WGS sequence"/>
</dbReference>
<sequence>MFFNRLKRRDVKTEYDQRLLELINNLKEEWDHAAQTQNAVADSDIEMEQETALARQKYFFIYKEARIRKIKNNQIQPSVISYDRNDFES</sequence>
<dbReference type="OrthoDB" id="2167041at2"/>
<accession>A0A512PKG7</accession>
<organism evidence="1 2">
    <name type="scientific">Lentilactobacillus rapi</name>
    <dbReference type="NCBI Taxonomy" id="481723"/>
    <lineage>
        <taxon>Bacteria</taxon>
        <taxon>Bacillati</taxon>
        <taxon>Bacillota</taxon>
        <taxon>Bacilli</taxon>
        <taxon>Lactobacillales</taxon>
        <taxon>Lactobacillaceae</taxon>
        <taxon>Lentilactobacillus</taxon>
    </lineage>
</organism>
<proteinExistence type="predicted"/>
<gene>
    <name evidence="1" type="ORF">LRA02_05530</name>
</gene>
<dbReference type="EMBL" id="BKAM01000002">
    <property type="protein sequence ID" value="GEP71685.1"/>
    <property type="molecule type" value="Genomic_DNA"/>
</dbReference>
<evidence type="ECO:0008006" key="3">
    <source>
        <dbReference type="Google" id="ProtNLM"/>
    </source>
</evidence>
<reference evidence="1 2" key="1">
    <citation type="submission" date="2019-07" db="EMBL/GenBank/DDBJ databases">
        <title>Whole genome shotgun sequence of Lactobacillus rapi NBRC 109618.</title>
        <authorList>
            <person name="Hosoyama A."/>
            <person name="Uohara A."/>
            <person name="Ohji S."/>
            <person name="Ichikawa N."/>
        </authorList>
    </citation>
    <scope>NUCLEOTIDE SEQUENCE [LARGE SCALE GENOMIC DNA]</scope>
    <source>
        <strain evidence="1 2">NBRC 109618</strain>
    </source>
</reference>
<dbReference type="AlphaFoldDB" id="A0A512PKG7"/>
<dbReference type="Pfam" id="PF10704">
    <property type="entry name" value="DUF2508"/>
    <property type="match status" value="1"/>
</dbReference>